<keyword evidence="2" id="KW-0997">Cell inner membrane</keyword>
<dbReference type="PANTHER" id="PTHR37481">
    <property type="entry name" value="LIPOPOLYSACCHARIDE EXPORT SYSTEM PROTEIN LPTC"/>
    <property type="match status" value="1"/>
</dbReference>
<dbReference type="Proteomes" id="UP000315901">
    <property type="component" value="Unassembled WGS sequence"/>
</dbReference>
<proteinExistence type="predicted"/>
<keyword evidence="1" id="KW-1003">Cell membrane</keyword>
<dbReference type="PANTHER" id="PTHR37481:SF1">
    <property type="entry name" value="LIPOPOLYSACCHARIDE EXPORT SYSTEM PROTEIN LPTC"/>
    <property type="match status" value="1"/>
</dbReference>
<dbReference type="GO" id="GO:0030288">
    <property type="term" value="C:outer membrane-bounded periplasmic space"/>
    <property type="evidence" value="ECO:0007669"/>
    <property type="project" value="TreeGrafter"/>
</dbReference>
<dbReference type="InterPro" id="IPR052363">
    <property type="entry name" value="LPS_export_LptC"/>
</dbReference>
<dbReference type="AlphaFoldDB" id="A0A501WVN6"/>
<feature type="transmembrane region" description="Helical" evidence="6">
    <location>
        <begin position="7"/>
        <end position="25"/>
    </location>
</feature>
<reference evidence="7 8" key="1">
    <citation type="submission" date="2019-06" db="EMBL/GenBank/DDBJ databases">
        <title>A novel bacterium of genus Marinomonas, isolated from coastal sand.</title>
        <authorList>
            <person name="Huang H."/>
            <person name="Mo K."/>
            <person name="Hu Y."/>
        </authorList>
    </citation>
    <scope>NUCLEOTIDE SEQUENCE [LARGE SCALE GENOMIC DNA]</scope>
    <source>
        <strain evidence="7 8">HB171799</strain>
    </source>
</reference>
<keyword evidence="3 6" id="KW-0812">Transmembrane</keyword>
<dbReference type="OrthoDB" id="6102924at2"/>
<dbReference type="EMBL" id="VFRR01000012">
    <property type="protein sequence ID" value="TPE52355.1"/>
    <property type="molecule type" value="Genomic_DNA"/>
</dbReference>
<evidence type="ECO:0000256" key="4">
    <source>
        <dbReference type="ARBA" id="ARBA00022989"/>
    </source>
</evidence>
<comment type="caution">
    <text evidence="7">The sequence shown here is derived from an EMBL/GenBank/DDBJ whole genome shotgun (WGS) entry which is preliminary data.</text>
</comment>
<evidence type="ECO:0000313" key="8">
    <source>
        <dbReference type="Proteomes" id="UP000315901"/>
    </source>
</evidence>
<dbReference type="GO" id="GO:0017089">
    <property type="term" value="F:glycolipid transfer activity"/>
    <property type="evidence" value="ECO:0007669"/>
    <property type="project" value="TreeGrafter"/>
</dbReference>
<sequence>MFKIQKIPLLLGGGVLTVGIFWFGLTPPADLLSNQALESTPDYFLEGVTANEFDANGIKQRTIVSEKLLHYADRDITLLTTPDIQQWSQDRSVWHASAENGEIKDGSKDILLKGAATVVRQRQDGGTMTLTADAIHYLENQQILVSEGNASVISAEGSTKADKIQYDQASEQAQLEGNVTGYYEKL</sequence>
<dbReference type="Gene3D" id="2.60.450.10">
    <property type="entry name" value="Lipopolysaccharide (LPS) transport protein A like domain"/>
    <property type="match status" value="1"/>
</dbReference>
<dbReference type="Pfam" id="PF06835">
    <property type="entry name" value="LptC"/>
    <property type="match status" value="1"/>
</dbReference>
<gene>
    <name evidence="7" type="primary">lptC</name>
    <name evidence="7" type="ORF">FJM67_07910</name>
</gene>
<protein>
    <submittedName>
        <fullName evidence="7">LPS export ABC transporter periplasmic protein LptC</fullName>
    </submittedName>
</protein>
<dbReference type="GO" id="GO:0005886">
    <property type="term" value="C:plasma membrane"/>
    <property type="evidence" value="ECO:0007669"/>
    <property type="project" value="InterPro"/>
</dbReference>
<keyword evidence="5 6" id="KW-0472">Membrane</keyword>
<dbReference type="InterPro" id="IPR010664">
    <property type="entry name" value="LipoPS_assembly_LptC-rel"/>
</dbReference>
<name>A0A501WVN6_9GAMM</name>
<evidence type="ECO:0000256" key="6">
    <source>
        <dbReference type="SAM" id="Phobius"/>
    </source>
</evidence>
<evidence type="ECO:0000313" key="7">
    <source>
        <dbReference type="EMBL" id="TPE52355.1"/>
    </source>
</evidence>
<evidence type="ECO:0000256" key="3">
    <source>
        <dbReference type="ARBA" id="ARBA00022692"/>
    </source>
</evidence>
<evidence type="ECO:0000256" key="2">
    <source>
        <dbReference type="ARBA" id="ARBA00022519"/>
    </source>
</evidence>
<dbReference type="RefSeq" id="WP_140588256.1">
    <property type="nucleotide sequence ID" value="NZ_VFRR01000012.1"/>
</dbReference>
<keyword evidence="8" id="KW-1185">Reference proteome</keyword>
<dbReference type="InterPro" id="IPR026265">
    <property type="entry name" value="LptC"/>
</dbReference>
<dbReference type="GO" id="GO:0015221">
    <property type="term" value="F:lipopolysaccharide transmembrane transporter activity"/>
    <property type="evidence" value="ECO:0007669"/>
    <property type="project" value="InterPro"/>
</dbReference>
<evidence type="ECO:0000256" key="1">
    <source>
        <dbReference type="ARBA" id="ARBA00022475"/>
    </source>
</evidence>
<organism evidence="7 8">
    <name type="scientific">Maribrevibacterium harenarium</name>
    <dbReference type="NCBI Taxonomy" id="2589817"/>
    <lineage>
        <taxon>Bacteria</taxon>
        <taxon>Pseudomonadati</taxon>
        <taxon>Pseudomonadota</taxon>
        <taxon>Gammaproteobacteria</taxon>
        <taxon>Oceanospirillales</taxon>
        <taxon>Oceanospirillaceae</taxon>
        <taxon>Maribrevibacterium</taxon>
    </lineage>
</organism>
<dbReference type="NCBIfam" id="TIGR04409">
    <property type="entry name" value="LptC_YrbK"/>
    <property type="match status" value="1"/>
</dbReference>
<evidence type="ECO:0000256" key="5">
    <source>
        <dbReference type="ARBA" id="ARBA00023136"/>
    </source>
</evidence>
<keyword evidence="4 6" id="KW-1133">Transmembrane helix</keyword>
<accession>A0A501WVN6</accession>